<keyword evidence="5" id="KW-0406">Ion transport</keyword>
<keyword evidence="4" id="KW-0851">Voltage-gated channel</keyword>
<accession>A0A8S3VAC6</accession>
<feature type="region of interest" description="Disordered" evidence="7">
    <location>
        <begin position="368"/>
        <end position="393"/>
    </location>
</feature>
<organism evidence="9 10">
    <name type="scientific">Mytilus edulis</name>
    <name type="common">Blue mussel</name>
    <dbReference type="NCBI Taxonomy" id="6550"/>
    <lineage>
        <taxon>Eukaryota</taxon>
        <taxon>Metazoa</taxon>
        <taxon>Spiralia</taxon>
        <taxon>Lophotrochozoa</taxon>
        <taxon>Mollusca</taxon>
        <taxon>Bivalvia</taxon>
        <taxon>Autobranchia</taxon>
        <taxon>Pteriomorphia</taxon>
        <taxon>Mytilida</taxon>
        <taxon>Mytiloidea</taxon>
        <taxon>Mytilidae</taxon>
        <taxon>Mytilinae</taxon>
        <taxon>Mytilus</taxon>
    </lineage>
</organism>
<dbReference type="PANTHER" id="PTHR46480">
    <property type="entry name" value="F20B24.22"/>
    <property type="match status" value="1"/>
</dbReference>
<dbReference type="GO" id="GO:0005886">
    <property type="term" value="C:plasma membrane"/>
    <property type="evidence" value="ECO:0007669"/>
    <property type="project" value="UniProtKB-SubCell"/>
</dbReference>
<dbReference type="PANTHER" id="PTHR46480:SF1">
    <property type="entry name" value="VOLTAGE-GATED HYDROGEN CHANNEL 1"/>
    <property type="match status" value="1"/>
</dbReference>
<keyword evidence="6" id="KW-0407">Ion channel</keyword>
<evidence type="ECO:0000256" key="8">
    <source>
        <dbReference type="SAM" id="Phobius"/>
    </source>
</evidence>
<protein>
    <recommendedName>
        <fullName evidence="11">Voltage-gated hydrogen channel 1</fullName>
    </recommendedName>
</protein>
<feature type="compositionally biased region" description="Polar residues" evidence="7">
    <location>
        <begin position="368"/>
        <end position="377"/>
    </location>
</feature>
<dbReference type="EMBL" id="CAJPWZ010003251">
    <property type="protein sequence ID" value="CAG2254660.1"/>
    <property type="molecule type" value="Genomic_DNA"/>
</dbReference>
<evidence type="ECO:0000313" key="10">
    <source>
        <dbReference type="Proteomes" id="UP000683360"/>
    </source>
</evidence>
<keyword evidence="8" id="KW-0472">Membrane</keyword>
<dbReference type="GO" id="GO:0034702">
    <property type="term" value="C:monoatomic ion channel complex"/>
    <property type="evidence" value="ECO:0007669"/>
    <property type="project" value="UniProtKB-KW"/>
</dbReference>
<evidence type="ECO:0000256" key="3">
    <source>
        <dbReference type="ARBA" id="ARBA00022475"/>
    </source>
</evidence>
<feature type="transmembrane region" description="Helical" evidence="8">
    <location>
        <begin position="36"/>
        <end position="62"/>
    </location>
</feature>
<evidence type="ECO:0000256" key="2">
    <source>
        <dbReference type="ARBA" id="ARBA00022448"/>
    </source>
</evidence>
<comment type="caution">
    <text evidence="9">The sequence shown here is derived from an EMBL/GenBank/DDBJ whole genome shotgun (WGS) entry which is preliminary data.</text>
</comment>
<keyword evidence="2" id="KW-0813">Transport</keyword>
<keyword evidence="8" id="KW-0812">Transmembrane</keyword>
<dbReference type="Proteomes" id="UP000683360">
    <property type="component" value="Unassembled WGS sequence"/>
</dbReference>
<evidence type="ECO:0000256" key="5">
    <source>
        <dbReference type="ARBA" id="ARBA00023065"/>
    </source>
</evidence>
<keyword evidence="10" id="KW-1185">Reference proteome</keyword>
<evidence type="ECO:0000256" key="7">
    <source>
        <dbReference type="SAM" id="MobiDB-lite"/>
    </source>
</evidence>
<name>A0A8S3VAC6_MYTED</name>
<feature type="region of interest" description="Disordered" evidence="7">
    <location>
        <begin position="1"/>
        <end position="20"/>
    </location>
</feature>
<dbReference type="AlphaFoldDB" id="A0A8S3VAC6"/>
<feature type="compositionally biased region" description="Polar residues" evidence="7">
    <location>
        <begin position="1"/>
        <end position="11"/>
    </location>
</feature>
<gene>
    <name evidence="9" type="ORF">MEDL_66159</name>
</gene>
<dbReference type="InterPro" id="IPR031846">
    <property type="entry name" value="Hvcn1"/>
</dbReference>
<evidence type="ECO:0000256" key="4">
    <source>
        <dbReference type="ARBA" id="ARBA00022882"/>
    </source>
</evidence>
<evidence type="ECO:0000256" key="1">
    <source>
        <dbReference type="ARBA" id="ARBA00004651"/>
    </source>
</evidence>
<sequence length="463" mass="53001">MIPRTENNNNCLPGRRKPNNRHRLKKRLSTLLHTHVALILLSTLAVLDAGCVIGQIISDILIMKDELHEKQLMESEAKKIIFDLFPGRFNRSGYDEAEFESILLILRDCFQEVNGPEITRIQNKFAAAVEKQLHKGHNHANHHHHLHKRGSGGNHKHTFKDSHKIYTHHILHELTHAFHLGSFVILTILLLEVFDAFVVLVSWILDVAFWEGLWAHPETEAARIMTIILPWRLVRIVNSFVMVIQEKDQVQLKIIKQQYRGSVKRASDMKMKVELYRVSIIRMKVELYRVSIIRMKVELYRVSIIRMKVELYRMEMRQLQSLCRRRGASEKEIQTCAPEGKRRRSSLLPVLTRLASVGLLGSMTSSNDLTKEAASNDTSDEEDSALDMNSRPNSNFSNFSSDCYSLARTISTGSSVSAIAFPCRGSVENLVKDNPAFTEDAEDVPPNYSEIEREMNEEVGSKL</sequence>
<evidence type="ECO:0000313" key="9">
    <source>
        <dbReference type="EMBL" id="CAG2254660.1"/>
    </source>
</evidence>
<keyword evidence="8" id="KW-1133">Transmembrane helix</keyword>
<evidence type="ECO:0000256" key="6">
    <source>
        <dbReference type="ARBA" id="ARBA00023303"/>
    </source>
</evidence>
<keyword evidence="3" id="KW-1003">Cell membrane</keyword>
<proteinExistence type="predicted"/>
<dbReference type="GO" id="GO:0030171">
    <property type="term" value="F:voltage-gated proton channel activity"/>
    <property type="evidence" value="ECO:0007669"/>
    <property type="project" value="InterPro"/>
</dbReference>
<comment type="subcellular location">
    <subcellularLocation>
        <location evidence="1">Cell membrane</location>
        <topology evidence="1">Multi-pass membrane protein</topology>
    </subcellularLocation>
</comment>
<evidence type="ECO:0008006" key="11">
    <source>
        <dbReference type="Google" id="ProtNLM"/>
    </source>
</evidence>
<reference evidence="9" key="1">
    <citation type="submission" date="2021-03" db="EMBL/GenBank/DDBJ databases">
        <authorList>
            <person name="Bekaert M."/>
        </authorList>
    </citation>
    <scope>NUCLEOTIDE SEQUENCE</scope>
</reference>
<dbReference type="OrthoDB" id="427456at2759"/>